<dbReference type="Proteomes" id="UP000192731">
    <property type="component" value="Unassembled WGS sequence"/>
</dbReference>
<dbReference type="PROSITE" id="PS50887">
    <property type="entry name" value="GGDEF"/>
    <property type="match status" value="1"/>
</dbReference>
<dbReference type="STRING" id="656914.SAMN00017405_0810"/>
<dbReference type="PANTHER" id="PTHR44757">
    <property type="entry name" value="DIGUANYLATE CYCLASE DGCP"/>
    <property type="match status" value="1"/>
</dbReference>
<dbReference type="NCBIfam" id="TIGR00229">
    <property type="entry name" value="sensory_box"/>
    <property type="match status" value="4"/>
</dbReference>
<dbReference type="InterPro" id="IPR029787">
    <property type="entry name" value="Nucleotide_cyclase"/>
</dbReference>
<dbReference type="CDD" id="cd00077">
    <property type="entry name" value="HDc"/>
    <property type="match status" value="1"/>
</dbReference>
<dbReference type="SUPFAM" id="SSF55073">
    <property type="entry name" value="Nucleotide cyclase"/>
    <property type="match status" value="1"/>
</dbReference>
<feature type="domain" description="PAC" evidence="2">
    <location>
        <begin position="202"/>
        <end position="252"/>
    </location>
</feature>
<feature type="domain" description="PAC" evidence="2">
    <location>
        <begin position="326"/>
        <end position="376"/>
    </location>
</feature>
<dbReference type="RefSeq" id="WP_084051916.1">
    <property type="nucleotide sequence ID" value="NZ_FWWT01000005.1"/>
</dbReference>
<keyword evidence="6" id="KW-1185">Reference proteome</keyword>
<accession>A0A1W1UFS2</accession>
<dbReference type="Pfam" id="PF00990">
    <property type="entry name" value="GGDEF"/>
    <property type="match status" value="1"/>
</dbReference>
<feature type="domain" description="PAC" evidence="2">
    <location>
        <begin position="450"/>
        <end position="500"/>
    </location>
</feature>
<gene>
    <name evidence="5" type="ORF">SAMN00017405_0810</name>
</gene>
<feature type="domain" description="PAS" evidence="1">
    <location>
        <begin position="253"/>
        <end position="322"/>
    </location>
</feature>
<proteinExistence type="predicted"/>
<dbReference type="Pfam" id="PF13426">
    <property type="entry name" value="PAS_9"/>
    <property type="match status" value="1"/>
</dbReference>
<dbReference type="PROSITE" id="PS50113">
    <property type="entry name" value="PAC"/>
    <property type="match status" value="4"/>
</dbReference>
<dbReference type="InterPro" id="IPR000014">
    <property type="entry name" value="PAS"/>
</dbReference>
<evidence type="ECO:0000259" key="4">
    <source>
        <dbReference type="PROSITE" id="PS51832"/>
    </source>
</evidence>
<dbReference type="NCBIfam" id="TIGR00254">
    <property type="entry name" value="GGDEF"/>
    <property type="match status" value="1"/>
</dbReference>
<dbReference type="OrthoDB" id="9798833at2"/>
<dbReference type="InterPro" id="IPR000700">
    <property type="entry name" value="PAS-assoc_C"/>
</dbReference>
<dbReference type="CDD" id="cd01949">
    <property type="entry name" value="GGDEF"/>
    <property type="match status" value="1"/>
</dbReference>
<feature type="domain" description="PAS" evidence="1">
    <location>
        <begin position="22"/>
        <end position="75"/>
    </location>
</feature>
<dbReference type="InterPro" id="IPR052155">
    <property type="entry name" value="Biofilm_reg_signaling"/>
</dbReference>
<dbReference type="InterPro" id="IPR013655">
    <property type="entry name" value="PAS_fold_3"/>
</dbReference>
<dbReference type="SUPFAM" id="SSF55785">
    <property type="entry name" value="PYP-like sensor domain (PAS domain)"/>
    <property type="match status" value="4"/>
</dbReference>
<feature type="domain" description="HD-GYP" evidence="4">
    <location>
        <begin position="650"/>
        <end position="834"/>
    </location>
</feature>
<dbReference type="PROSITE" id="PS50112">
    <property type="entry name" value="PAS"/>
    <property type="match status" value="3"/>
</dbReference>
<evidence type="ECO:0000313" key="6">
    <source>
        <dbReference type="Proteomes" id="UP000192731"/>
    </source>
</evidence>
<evidence type="ECO:0000259" key="1">
    <source>
        <dbReference type="PROSITE" id="PS50112"/>
    </source>
</evidence>
<dbReference type="InterPro" id="IPR003607">
    <property type="entry name" value="HD/PDEase_dom"/>
</dbReference>
<dbReference type="SMART" id="SM00091">
    <property type="entry name" value="PAS"/>
    <property type="match status" value="4"/>
</dbReference>
<dbReference type="Pfam" id="PF08447">
    <property type="entry name" value="PAS_3"/>
    <property type="match status" value="3"/>
</dbReference>
<protein>
    <submittedName>
        <fullName evidence="5">PAS domain S-box-containing protein/diguanylate cyclase (GGDEF) domain-containing protein</fullName>
    </submittedName>
</protein>
<dbReference type="CDD" id="cd00130">
    <property type="entry name" value="PAS"/>
    <property type="match status" value="4"/>
</dbReference>
<dbReference type="PANTHER" id="PTHR44757:SF2">
    <property type="entry name" value="BIOFILM ARCHITECTURE MAINTENANCE PROTEIN MBAA"/>
    <property type="match status" value="1"/>
</dbReference>
<dbReference type="SMART" id="SM00086">
    <property type="entry name" value="PAC"/>
    <property type="match status" value="4"/>
</dbReference>
<dbReference type="Gene3D" id="3.30.70.270">
    <property type="match status" value="1"/>
</dbReference>
<evidence type="ECO:0000313" key="5">
    <source>
        <dbReference type="EMBL" id="SMB79879.1"/>
    </source>
</evidence>
<feature type="domain" description="GGDEF" evidence="3">
    <location>
        <begin position="529"/>
        <end position="660"/>
    </location>
</feature>
<dbReference type="SMART" id="SM00267">
    <property type="entry name" value="GGDEF"/>
    <property type="match status" value="1"/>
</dbReference>
<evidence type="ECO:0000259" key="2">
    <source>
        <dbReference type="PROSITE" id="PS50113"/>
    </source>
</evidence>
<feature type="domain" description="PAC" evidence="2">
    <location>
        <begin position="78"/>
        <end position="130"/>
    </location>
</feature>
<dbReference type="InterPro" id="IPR043128">
    <property type="entry name" value="Rev_trsase/Diguanyl_cyclase"/>
</dbReference>
<dbReference type="PROSITE" id="PS51832">
    <property type="entry name" value="HD_GYP"/>
    <property type="match status" value="1"/>
</dbReference>
<dbReference type="Pfam" id="PF13487">
    <property type="entry name" value="HD_5"/>
    <property type="match status" value="1"/>
</dbReference>
<dbReference type="InterPro" id="IPR001610">
    <property type="entry name" value="PAC"/>
</dbReference>
<dbReference type="InterPro" id="IPR035965">
    <property type="entry name" value="PAS-like_dom_sf"/>
</dbReference>
<dbReference type="AlphaFoldDB" id="A0A1W1UFS2"/>
<dbReference type="EMBL" id="FWWT01000005">
    <property type="protein sequence ID" value="SMB79879.1"/>
    <property type="molecule type" value="Genomic_DNA"/>
</dbReference>
<sequence>MLEDYKYKIIADYSYDWETWEDQNGKLQYVSPSCERISGYASEEFLDNPRLFESIILGEDLEIWKSHHHEIANRDKMYEKQFRILHKDGYIVWIEHICRAVIDETGVYLGYRANNRDITAYKNSIETIIKNELQFERIIDTLPFCLSIITLDGTVLYINPKGMEYFEVEADVIGQRAAMMHWVNPERRLLWLDKIKNEGIVTDFEMHVRTASGKELWSMGSGIIIEYQGKECVLSSQHDITERKEMERSLQESEEQYKLLFENAAESIVVIQDGKVVLSNQMATALTGYSQEELGKLHFLNFIYPDDEELVVTNHTKRLKDETVDRIYSYRILKKGGYVRWVEMNSLKIKWKGRPATFNLLSDITERKEAEDALRVSEEKYRLLFENAVESILVIQNEQIKMCNPMTSILTGYSQQELVKIKFTDFVYAEDKEKTLAFHKKRLEGMDGVTKQQFRIIKKDGEIRWIESDGIKIDWNEGEAGLYFAMDITERKSTEEKILYLSYFDQLTGLYNRRFYEEELERLDTKRNLPLTLVMADVNGLKLTNDAFGHTSGDMLLKAVADIMKKELRADDILARIGGDEFVILLPKTDSVEAQLIVNRLKDKISNTVIDKISASVSFGLDTKKEESEDMEKIFAQAEDYMYRRKLLESGSMKSEMITLITRSLYERNKDEQLHSERVAELCTKTAEAMKLEGQQIEEIALLGMLHDIGKIGLDKSILNSNIELNEKECKEIKKHPETGYHILKSVSEFSHIAEYVLCHHERPDGKGYPRGLKGENIPIQSRILCIAEAYDSMINKHYKEPLTVPEAVNELILNSGTQFDEEIVKIFIEKVIT</sequence>
<name>A0A1W1UFS2_DESTI</name>
<dbReference type="InterPro" id="IPR037522">
    <property type="entry name" value="HD_GYP_dom"/>
</dbReference>
<reference evidence="5 6" key="1">
    <citation type="submission" date="2017-04" db="EMBL/GenBank/DDBJ databases">
        <authorList>
            <person name="Afonso C.L."/>
            <person name="Miller P.J."/>
            <person name="Scott M.A."/>
            <person name="Spackman E."/>
            <person name="Goraichik I."/>
            <person name="Dimitrov K.M."/>
            <person name="Suarez D.L."/>
            <person name="Swayne D.E."/>
        </authorList>
    </citation>
    <scope>NUCLEOTIDE SEQUENCE [LARGE SCALE GENOMIC DNA]</scope>
    <source>
        <strain evidence="5 6">DSM 11270</strain>
    </source>
</reference>
<feature type="domain" description="PAS" evidence="1">
    <location>
        <begin position="377"/>
        <end position="446"/>
    </location>
</feature>
<organism evidence="5 6">
    <name type="scientific">Desulfonispora thiosulfatigenes DSM 11270</name>
    <dbReference type="NCBI Taxonomy" id="656914"/>
    <lineage>
        <taxon>Bacteria</taxon>
        <taxon>Bacillati</taxon>
        <taxon>Bacillota</taxon>
        <taxon>Clostridia</taxon>
        <taxon>Eubacteriales</taxon>
        <taxon>Peptococcaceae</taxon>
        <taxon>Desulfonispora</taxon>
    </lineage>
</organism>
<dbReference type="Gene3D" id="3.30.450.20">
    <property type="entry name" value="PAS domain"/>
    <property type="match status" value="4"/>
</dbReference>
<dbReference type="InterPro" id="IPR000160">
    <property type="entry name" value="GGDEF_dom"/>
</dbReference>
<dbReference type="SMART" id="SM00471">
    <property type="entry name" value="HDc"/>
    <property type="match status" value="1"/>
</dbReference>
<evidence type="ECO:0000259" key="3">
    <source>
        <dbReference type="PROSITE" id="PS50887"/>
    </source>
</evidence>
<dbReference type="Gene3D" id="1.10.3210.10">
    <property type="entry name" value="Hypothetical protein af1432"/>
    <property type="match status" value="1"/>
</dbReference>
<dbReference type="SUPFAM" id="SSF109604">
    <property type="entry name" value="HD-domain/PDEase-like"/>
    <property type="match status" value="1"/>
</dbReference>